<evidence type="ECO:0000256" key="2">
    <source>
        <dbReference type="ARBA" id="ARBA00004496"/>
    </source>
</evidence>
<dbReference type="InterPro" id="IPR004405">
    <property type="entry name" value="TF_pelota"/>
</dbReference>
<gene>
    <name evidence="9" type="primary">DOM34</name>
    <name evidence="9" type="ORF">HK105_200916</name>
</gene>
<reference evidence="9 10" key="1">
    <citation type="submission" date="2023-09" db="EMBL/GenBank/DDBJ databases">
        <title>Pangenome analysis of Batrachochytrium dendrobatidis and related Chytrids.</title>
        <authorList>
            <person name="Yacoub M.N."/>
            <person name="Stajich J.E."/>
            <person name="James T.Y."/>
        </authorList>
    </citation>
    <scope>NUCLEOTIDE SEQUENCE [LARGE SCALE GENOMIC DNA]</scope>
    <source>
        <strain evidence="9 10">JEL0888</strain>
    </source>
</reference>
<evidence type="ECO:0000256" key="5">
    <source>
        <dbReference type="ARBA" id="ARBA00022723"/>
    </source>
</evidence>
<dbReference type="Gene3D" id="3.30.420.60">
    <property type="entry name" value="eRF1 domain 2"/>
    <property type="match status" value="1"/>
</dbReference>
<dbReference type="SUPFAM" id="SSF159065">
    <property type="entry name" value="Dom34/Pelota N-terminal domain-like"/>
    <property type="match status" value="1"/>
</dbReference>
<dbReference type="SUPFAM" id="SSF53137">
    <property type="entry name" value="Translational machinery components"/>
    <property type="match status" value="1"/>
</dbReference>
<proteinExistence type="inferred from homology"/>
<dbReference type="Pfam" id="PF26356">
    <property type="entry name" value="Pelota_N"/>
    <property type="match status" value="1"/>
</dbReference>
<feature type="compositionally biased region" description="Basic and acidic residues" evidence="7">
    <location>
        <begin position="395"/>
        <end position="411"/>
    </location>
</feature>
<dbReference type="NCBIfam" id="TIGR00111">
    <property type="entry name" value="pelota"/>
    <property type="match status" value="1"/>
</dbReference>
<dbReference type="PANTHER" id="PTHR10853">
    <property type="entry name" value="PELOTA"/>
    <property type="match status" value="1"/>
</dbReference>
<dbReference type="Proteomes" id="UP001527925">
    <property type="component" value="Unassembled WGS sequence"/>
</dbReference>
<dbReference type="PANTHER" id="PTHR10853:SF0">
    <property type="entry name" value="PROTEIN PELOTA HOMOLOG"/>
    <property type="match status" value="1"/>
</dbReference>
<dbReference type="InterPro" id="IPR005142">
    <property type="entry name" value="eRF1_3"/>
</dbReference>
<dbReference type="InterPro" id="IPR058547">
    <property type="entry name" value="Pelota_N"/>
</dbReference>
<evidence type="ECO:0000256" key="1">
    <source>
        <dbReference type="ARBA" id="ARBA00001968"/>
    </source>
</evidence>
<keyword evidence="10" id="KW-1185">Reference proteome</keyword>
<dbReference type="SUPFAM" id="SSF55315">
    <property type="entry name" value="L30e-like"/>
    <property type="match status" value="1"/>
</dbReference>
<dbReference type="Pfam" id="PF03465">
    <property type="entry name" value="eRF1_3"/>
    <property type="match status" value="1"/>
</dbReference>
<dbReference type="EMBL" id="JADGIZ020000003">
    <property type="protein sequence ID" value="KAL2919273.1"/>
    <property type="molecule type" value="Genomic_DNA"/>
</dbReference>
<evidence type="ECO:0000256" key="7">
    <source>
        <dbReference type="SAM" id="MobiDB-lite"/>
    </source>
</evidence>
<name>A0ABR4NIB7_9FUNG</name>
<feature type="domain" description="eRF1/Pelota-like N-terminal" evidence="8">
    <location>
        <begin position="1"/>
        <end position="130"/>
    </location>
</feature>
<evidence type="ECO:0000256" key="6">
    <source>
        <dbReference type="RuleBase" id="RU362019"/>
    </source>
</evidence>
<dbReference type="InterPro" id="IPR005140">
    <property type="entry name" value="eRF1_Pelota-like_N"/>
</dbReference>
<keyword evidence="5 6" id="KW-0479">Metal-binding</keyword>
<evidence type="ECO:0000313" key="10">
    <source>
        <dbReference type="Proteomes" id="UP001527925"/>
    </source>
</evidence>
<dbReference type="Gene3D" id="3.30.1330.30">
    <property type="match status" value="1"/>
</dbReference>
<dbReference type="InterPro" id="IPR042226">
    <property type="entry name" value="eFR1_2_sf"/>
</dbReference>
<dbReference type="Pfam" id="PF03464">
    <property type="entry name" value="eRF1_2"/>
    <property type="match status" value="1"/>
</dbReference>
<comment type="subcellular location">
    <subcellularLocation>
        <location evidence="2 6">Cytoplasm</location>
    </subcellularLocation>
</comment>
<feature type="region of interest" description="Disordered" evidence="7">
    <location>
        <begin position="376"/>
        <end position="411"/>
    </location>
</feature>
<dbReference type="SMART" id="SM01194">
    <property type="entry name" value="eRF1_1"/>
    <property type="match status" value="1"/>
</dbReference>
<sequence length="411" mass="46064">MKLVSKHIEKDRSGSVTLVPEEGEDMWHTYNLLCAGDGLKASTVRRIVSESATGSTDKSSVRINLTVTVEDVDFDTQAAVLRVNGRNSVENKFVKLGAYHTIDLELNRPFTLYKTEWDVISLDRITDACDVAKRADIAAVVMEEGFANVCLVTENMTIVRQRIETNIPRKRRGTTTDHDKGLDRFYDQILQAIVRHVDFQVVKVLILASPGFVKDNLYKFIMEHAVKTDNKVLMENKQKMVLVHCSSGHKHALAEVLQEPAIQARLSDTKYAREVRTLEGFYKTLANEPAKAFYGFRHVSKAAERSAIAVMMVTDSLFRSSNVAERRKYLQLVESVRATGSTVLVFSSLHTSGEQLAQLTGIAAILHFPLPDLEEEAEAEEEQERLAAQGVLAPRPEDHDVEEDRTITLGH</sequence>
<evidence type="ECO:0000256" key="4">
    <source>
        <dbReference type="ARBA" id="ARBA00022490"/>
    </source>
</evidence>
<organism evidence="9 10">
    <name type="scientific">Polyrhizophydium stewartii</name>
    <dbReference type="NCBI Taxonomy" id="2732419"/>
    <lineage>
        <taxon>Eukaryota</taxon>
        <taxon>Fungi</taxon>
        <taxon>Fungi incertae sedis</taxon>
        <taxon>Chytridiomycota</taxon>
        <taxon>Chytridiomycota incertae sedis</taxon>
        <taxon>Chytridiomycetes</taxon>
        <taxon>Rhizophydiales</taxon>
        <taxon>Rhizophydiales incertae sedis</taxon>
        <taxon>Polyrhizophydium</taxon>
    </lineage>
</organism>
<evidence type="ECO:0000313" key="9">
    <source>
        <dbReference type="EMBL" id="KAL2919273.1"/>
    </source>
</evidence>
<dbReference type="InterPro" id="IPR029064">
    <property type="entry name" value="Ribosomal_eL30-like_sf"/>
</dbReference>
<comment type="caution">
    <text evidence="9">The sequence shown here is derived from an EMBL/GenBank/DDBJ whole genome shotgun (WGS) entry which is preliminary data.</text>
</comment>
<comment type="cofactor">
    <cofactor evidence="1 6">
        <name>a divalent metal cation</name>
        <dbReference type="ChEBI" id="CHEBI:60240"/>
    </cofactor>
</comment>
<dbReference type="InterPro" id="IPR038069">
    <property type="entry name" value="Pelota/DOM34_N"/>
</dbReference>
<dbReference type="InterPro" id="IPR005141">
    <property type="entry name" value="eRF1_2"/>
</dbReference>
<comment type="similarity">
    <text evidence="3 6">Belongs to the eukaryotic release factor 1 family. Pelota subfamily.</text>
</comment>
<dbReference type="Gene3D" id="2.30.30.870">
    <property type="entry name" value="Pelota, domain A"/>
    <property type="match status" value="1"/>
</dbReference>
<accession>A0ABR4NIB7</accession>
<evidence type="ECO:0000259" key="8">
    <source>
        <dbReference type="SMART" id="SM01194"/>
    </source>
</evidence>
<keyword evidence="4 6" id="KW-0963">Cytoplasm</keyword>
<protein>
    <recommendedName>
        <fullName evidence="6">Protein DOM34 homolog</fullName>
    </recommendedName>
</protein>
<comment type="function">
    <text evidence="6">Component of the Dom34-Hbs1 complex, a complex that recognizes stalled ribosomes and triggers the No-Go Decay (NGD) pathway (PubMed:20890290). In the Dom34-Hbs1 complex, dom34 recognizes ribosomes stalled at the 3' end of an mRNA and engages stalled ribosomes by destabilizing mRNA in the mRNA channel. Following ribosome-binding, the Dom34-Hbs1 complex promotes the disassembly of stalled ribosomes, followed by degradation of damaged mRNAs as part of the NGD pathway.</text>
</comment>
<evidence type="ECO:0000256" key="3">
    <source>
        <dbReference type="ARBA" id="ARBA00009504"/>
    </source>
</evidence>